<proteinExistence type="predicted"/>
<sequence length="105" mass="11760">MFINTLVEGKISVKALIDTISKYNTISKHLFDKLESDYGLEGIVGDVLIGEEIKGLDLQFCIKRKWQSLDGMSILLFNEDFNKASSTKNNLSKSMESKPGLAQEE</sequence>
<organism evidence="1 2">
    <name type="scientific">Dentiscutata heterogama</name>
    <dbReference type="NCBI Taxonomy" id="1316150"/>
    <lineage>
        <taxon>Eukaryota</taxon>
        <taxon>Fungi</taxon>
        <taxon>Fungi incertae sedis</taxon>
        <taxon>Mucoromycota</taxon>
        <taxon>Glomeromycotina</taxon>
        <taxon>Glomeromycetes</taxon>
        <taxon>Diversisporales</taxon>
        <taxon>Gigasporaceae</taxon>
        <taxon>Dentiscutata</taxon>
    </lineage>
</organism>
<gene>
    <name evidence="1" type="ORF">DHETER_LOCUS13494</name>
</gene>
<accession>A0ACA9Q765</accession>
<keyword evidence="2" id="KW-1185">Reference proteome</keyword>
<feature type="non-terminal residue" evidence="1">
    <location>
        <position position="105"/>
    </location>
</feature>
<protein>
    <submittedName>
        <fullName evidence="1">11138_t:CDS:1</fullName>
    </submittedName>
</protein>
<reference evidence="1" key="1">
    <citation type="submission" date="2021-06" db="EMBL/GenBank/DDBJ databases">
        <authorList>
            <person name="Kallberg Y."/>
            <person name="Tangrot J."/>
            <person name="Rosling A."/>
        </authorList>
    </citation>
    <scope>NUCLEOTIDE SEQUENCE</scope>
    <source>
        <strain evidence="1">IL203A</strain>
    </source>
</reference>
<name>A0ACA9Q765_9GLOM</name>
<dbReference type="EMBL" id="CAJVPU010037195">
    <property type="protein sequence ID" value="CAG8731935.1"/>
    <property type="molecule type" value="Genomic_DNA"/>
</dbReference>
<evidence type="ECO:0000313" key="2">
    <source>
        <dbReference type="Proteomes" id="UP000789702"/>
    </source>
</evidence>
<evidence type="ECO:0000313" key="1">
    <source>
        <dbReference type="EMBL" id="CAG8731935.1"/>
    </source>
</evidence>
<comment type="caution">
    <text evidence="1">The sequence shown here is derived from an EMBL/GenBank/DDBJ whole genome shotgun (WGS) entry which is preliminary data.</text>
</comment>
<dbReference type="Proteomes" id="UP000789702">
    <property type="component" value="Unassembled WGS sequence"/>
</dbReference>